<keyword evidence="2" id="KW-0732">Signal</keyword>
<evidence type="ECO:0000256" key="1">
    <source>
        <dbReference type="ARBA" id="ARBA00022801"/>
    </source>
</evidence>
<dbReference type="InterPro" id="IPR001375">
    <property type="entry name" value="Peptidase_S9_cat"/>
</dbReference>
<dbReference type="RefSeq" id="WP_221230447.1">
    <property type="nucleotide sequence ID" value="NZ_JACHOR010000002.1"/>
</dbReference>
<dbReference type="GO" id="GO:0004177">
    <property type="term" value="F:aminopeptidase activity"/>
    <property type="evidence" value="ECO:0007669"/>
    <property type="project" value="UniProtKB-KW"/>
</dbReference>
<dbReference type="Pfam" id="PF00326">
    <property type="entry name" value="Peptidase_S9"/>
    <property type="match status" value="1"/>
</dbReference>
<dbReference type="GO" id="GO:0004252">
    <property type="term" value="F:serine-type endopeptidase activity"/>
    <property type="evidence" value="ECO:0007669"/>
    <property type="project" value="TreeGrafter"/>
</dbReference>
<dbReference type="Proteomes" id="UP000545037">
    <property type="component" value="Unassembled WGS sequence"/>
</dbReference>
<feature type="signal peptide" evidence="2">
    <location>
        <begin position="1"/>
        <end position="25"/>
    </location>
</feature>
<proteinExistence type="predicted"/>
<organism evidence="4 5">
    <name type="scientific">Brevundimonas variabilis</name>
    <dbReference type="NCBI Taxonomy" id="74312"/>
    <lineage>
        <taxon>Bacteria</taxon>
        <taxon>Pseudomonadati</taxon>
        <taxon>Pseudomonadota</taxon>
        <taxon>Alphaproteobacteria</taxon>
        <taxon>Caulobacterales</taxon>
        <taxon>Caulobacteraceae</taxon>
        <taxon>Brevundimonas</taxon>
    </lineage>
</organism>
<dbReference type="SUPFAM" id="SSF82171">
    <property type="entry name" value="DPP6 N-terminal domain-like"/>
    <property type="match status" value="1"/>
</dbReference>
<evidence type="ECO:0000259" key="3">
    <source>
        <dbReference type="Pfam" id="PF00326"/>
    </source>
</evidence>
<feature type="chain" id="PRO_5031144411" evidence="2">
    <location>
        <begin position="26"/>
        <end position="834"/>
    </location>
</feature>
<dbReference type="SUPFAM" id="SSF53474">
    <property type="entry name" value="alpha/beta-Hydrolases"/>
    <property type="match status" value="1"/>
</dbReference>
<keyword evidence="4" id="KW-0645">Protease</keyword>
<dbReference type="PANTHER" id="PTHR42776:SF27">
    <property type="entry name" value="DIPEPTIDYL PEPTIDASE FAMILY MEMBER 6"/>
    <property type="match status" value="1"/>
</dbReference>
<dbReference type="PANTHER" id="PTHR42776">
    <property type="entry name" value="SERINE PEPTIDASE S9 FAMILY MEMBER"/>
    <property type="match status" value="1"/>
</dbReference>
<protein>
    <submittedName>
        <fullName evidence="4">Dipeptidyl aminopeptidase/acylaminoacyl peptidase</fullName>
    </submittedName>
</protein>
<dbReference type="Gene3D" id="3.40.50.1820">
    <property type="entry name" value="alpha/beta hydrolase"/>
    <property type="match status" value="1"/>
</dbReference>
<keyword evidence="4" id="KW-0031">Aminopeptidase</keyword>
<dbReference type="InterPro" id="IPR029058">
    <property type="entry name" value="AB_hydrolase_fold"/>
</dbReference>
<comment type="caution">
    <text evidence="4">The sequence shown here is derived from an EMBL/GenBank/DDBJ whole genome shotgun (WGS) entry which is preliminary data.</text>
</comment>
<accession>A0A7W9CHX3</accession>
<evidence type="ECO:0000313" key="4">
    <source>
        <dbReference type="EMBL" id="MBB5745713.1"/>
    </source>
</evidence>
<keyword evidence="5" id="KW-1185">Reference proteome</keyword>
<sequence>MPGLMSRLAVTMLAAWLLSSTAAFTQSRPLSIDDVLDMESLGAVAFSPDGRWAIHERRGPYGTAPRYDRGHRTAWAITDLWMSDLEGDAEPVRLLPNEEGVGLLFGAWSPTGKRLLVYRLTDTRLEAGIVSMADRSVRWTDLAADLAVTGSTAAWLDDDRLALTVRESGDLPWLLRFDGTGSEEMRARWALTTAGDRPSRLIVDTVGGELRTNEPTPTLRTVVIHAVTADVRTLATGAIRDFATSPDGVWVAVLTSTGPVALDPAQPVVQSPVLHRSRLALFHAKTGRTVSIDPDLDVAPHLLSWSAASRAVLIWARRDGSNWSDGGLLTVDLDGETDRPNLAGLRPLAPGLVIDEFQAVRAGWLGDRPVLYGRRASSDRFDWWLVDATGPRALTKDFVQPPTSLAAVTKTGALAFADGALWHLNAFGAATRLSPADERIAGAQTSSQMQPLRLRVNDPPRRDWVASANGASLSVRDVRGGQTAQTSVSDCPGLALVRAASESRIATACLDDGVETLSVTGQGGVKILARANPQFETIAVPRPLPVPHLDRLGRPATSWLYLPADRTASQVKGLLVLAYPGGSDDGRYVDATSLQRGPRPQMLTTGGFAVLSPSFPNETESERLTMAADFEAGLDMAVDAALAAHTELPKDRIVLVGHSFGGYVALTVAARSERYRGYIAWAAPTDLSSNWGEFLSHSRIWPGEWFTLNQKIGGVENGQAAMGGPPWSDVLGYASASPYLAADKIRAPVLLITADRDYVSMTQSERMLSALHRQGRSARYIVYWGEGHLFSSPANIRDVYGQMFDWLNGILAETRLPMATGSLPSGEPNPQTRR</sequence>
<feature type="domain" description="Peptidase S9 prolyl oligopeptidase catalytic" evidence="3">
    <location>
        <begin position="639"/>
        <end position="811"/>
    </location>
</feature>
<evidence type="ECO:0000256" key="2">
    <source>
        <dbReference type="SAM" id="SignalP"/>
    </source>
</evidence>
<dbReference type="EMBL" id="JACHOR010000002">
    <property type="protein sequence ID" value="MBB5745713.1"/>
    <property type="molecule type" value="Genomic_DNA"/>
</dbReference>
<dbReference type="GO" id="GO:0006508">
    <property type="term" value="P:proteolysis"/>
    <property type="evidence" value="ECO:0007669"/>
    <property type="project" value="InterPro"/>
</dbReference>
<gene>
    <name evidence="4" type="ORF">GGR13_001297</name>
</gene>
<reference evidence="4 5" key="1">
    <citation type="submission" date="2020-08" db="EMBL/GenBank/DDBJ databases">
        <title>Genomic Encyclopedia of Type Strains, Phase IV (KMG-IV): sequencing the most valuable type-strain genomes for metagenomic binning, comparative biology and taxonomic classification.</title>
        <authorList>
            <person name="Goeker M."/>
        </authorList>
    </citation>
    <scope>NUCLEOTIDE SEQUENCE [LARGE SCALE GENOMIC DNA]</scope>
    <source>
        <strain evidence="4 5">DSM 4737</strain>
    </source>
</reference>
<evidence type="ECO:0000313" key="5">
    <source>
        <dbReference type="Proteomes" id="UP000545037"/>
    </source>
</evidence>
<keyword evidence="1" id="KW-0378">Hydrolase</keyword>
<dbReference type="AlphaFoldDB" id="A0A7W9CHX3"/>
<name>A0A7W9CHX3_9CAUL</name>